<dbReference type="Proteomes" id="UP001206925">
    <property type="component" value="Unassembled WGS sequence"/>
</dbReference>
<keyword evidence="2" id="KW-1185">Reference proteome</keyword>
<dbReference type="AlphaFoldDB" id="A0AAD5G7X5"/>
<name>A0AAD5G7X5_AMBAR</name>
<organism evidence="1 2">
    <name type="scientific">Ambrosia artemisiifolia</name>
    <name type="common">Common ragweed</name>
    <dbReference type="NCBI Taxonomy" id="4212"/>
    <lineage>
        <taxon>Eukaryota</taxon>
        <taxon>Viridiplantae</taxon>
        <taxon>Streptophyta</taxon>
        <taxon>Embryophyta</taxon>
        <taxon>Tracheophyta</taxon>
        <taxon>Spermatophyta</taxon>
        <taxon>Magnoliopsida</taxon>
        <taxon>eudicotyledons</taxon>
        <taxon>Gunneridae</taxon>
        <taxon>Pentapetalae</taxon>
        <taxon>asterids</taxon>
        <taxon>campanulids</taxon>
        <taxon>Asterales</taxon>
        <taxon>Asteraceae</taxon>
        <taxon>Asteroideae</taxon>
        <taxon>Heliantheae alliance</taxon>
        <taxon>Heliantheae</taxon>
        <taxon>Ambrosia</taxon>
    </lineage>
</organism>
<proteinExistence type="predicted"/>
<reference evidence="1" key="1">
    <citation type="submission" date="2022-06" db="EMBL/GenBank/DDBJ databases">
        <title>Uncovering the hologenomic basis of an extraordinary plant invasion.</title>
        <authorList>
            <person name="Bieker V.C."/>
            <person name="Martin M.D."/>
            <person name="Gilbert T."/>
            <person name="Hodgins K."/>
            <person name="Battlay P."/>
            <person name="Petersen B."/>
            <person name="Wilson J."/>
        </authorList>
    </citation>
    <scope>NUCLEOTIDE SEQUENCE</scope>
    <source>
        <strain evidence="1">AA19_3_7</strain>
        <tissue evidence="1">Leaf</tissue>
    </source>
</reference>
<accession>A0AAD5G7X5</accession>
<gene>
    <name evidence="1" type="ORF">M8C21_024633</name>
</gene>
<protein>
    <submittedName>
        <fullName evidence="1">Uncharacterized protein</fullName>
    </submittedName>
</protein>
<evidence type="ECO:0000313" key="1">
    <source>
        <dbReference type="EMBL" id="KAI7731799.1"/>
    </source>
</evidence>
<sequence length="64" mass="7083">SEDKIPDIGLEQLVVPEAVVIKDNPEGWHGNCHEGFGRCQLKIIKILMPSFQYASPNEASVYGN</sequence>
<dbReference type="EMBL" id="JAMZMK010010386">
    <property type="protein sequence ID" value="KAI7731799.1"/>
    <property type="molecule type" value="Genomic_DNA"/>
</dbReference>
<evidence type="ECO:0000313" key="2">
    <source>
        <dbReference type="Proteomes" id="UP001206925"/>
    </source>
</evidence>
<comment type="caution">
    <text evidence="1">The sequence shown here is derived from an EMBL/GenBank/DDBJ whole genome shotgun (WGS) entry which is preliminary data.</text>
</comment>
<feature type="non-terminal residue" evidence="1">
    <location>
        <position position="64"/>
    </location>
</feature>